<reference evidence="7 8" key="1">
    <citation type="submission" date="2019-11" db="EMBL/GenBank/DDBJ databases">
        <title>Pedobacter sp. HMF7647 Genome sequencing and assembly.</title>
        <authorList>
            <person name="Kang H."/>
            <person name="Kim H."/>
            <person name="Joh K."/>
        </authorList>
    </citation>
    <scope>NUCLEOTIDE SEQUENCE [LARGE SCALE GENOMIC DNA]</scope>
    <source>
        <strain evidence="7 8">HMF7647</strain>
    </source>
</reference>
<evidence type="ECO:0000256" key="2">
    <source>
        <dbReference type="ARBA" id="ARBA00022729"/>
    </source>
</evidence>
<dbReference type="PANTHER" id="PTHR35038:SF8">
    <property type="entry name" value="C-TYPE POLYHEME CYTOCHROME OMCC"/>
    <property type="match status" value="1"/>
</dbReference>
<name>A0A7K1Y6F2_9SPHI</name>
<dbReference type="Proteomes" id="UP000466586">
    <property type="component" value="Unassembled WGS sequence"/>
</dbReference>
<dbReference type="EMBL" id="WVHT01000002">
    <property type="protein sequence ID" value="MXV50156.1"/>
    <property type="molecule type" value="Genomic_DNA"/>
</dbReference>
<accession>A0A7K1Y6F2</accession>
<evidence type="ECO:0000256" key="3">
    <source>
        <dbReference type="ARBA" id="ARBA00023004"/>
    </source>
</evidence>
<gene>
    <name evidence="7" type="ORF">GS399_04175</name>
</gene>
<keyword evidence="5" id="KW-0812">Transmembrane</keyword>
<sequence length="406" mass="45438">MRIKPVYLVPICIFAIVFIFSRCLKSSSKQDFRGPQYAGSEKCVNCHRDIYNSASHTAHFKTSQPTNKNDILSLVNQTSQFVFNDDDKVVVHAKGDSIYQTKYRGGSAIESHAIDVTFGAGVKAQTFGFWAVDGLHQLPLTYFRAANGWANSPGYPATTARFERVIPSRCLECHASYTAKEFTGKGTLAQQEKLIKGSIIFGIDCERCHGPAAEHVEFHTNHPEEKKPEFIAVYKQLSRQQKLDMCGVCHSGNDMDMQSSTFAFKPGDKLMDYYYPSFGESSSQPDVHGKQMQLLQSSKCFQESSTLTCTTCHNSHSDVKGLVAYSHNCRSCHQPQHNFCTQKDAVAFTLNTNCIDCHMPQIPSKVINVQIDRQNKTVPYLLRTHRIAVYPDSVIRKTTASNKSSS</sequence>
<dbReference type="Gene3D" id="1.10.1130.10">
    <property type="entry name" value="Flavocytochrome C3, Chain A"/>
    <property type="match status" value="1"/>
</dbReference>
<dbReference type="GO" id="GO:0046872">
    <property type="term" value="F:metal ion binding"/>
    <property type="evidence" value="ECO:0007669"/>
    <property type="project" value="UniProtKB-KW"/>
</dbReference>
<dbReference type="InterPro" id="IPR051829">
    <property type="entry name" value="Multiheme_Cytochr_ET"/>
</dbReference>
<dbReference type="PROSITE" id="PS51007">
    <property type="entry name" value="CYTC"/>
    <property type="match status" value="1"/>
</dbReference>
<evidence type="ECO:0000313" key="8">
    <source>
        <dbReference type="Proteomes" id="UP000466586"/>
    </source>
</evidence>
<dbReference type="InterPro" id="IPR036280">
    <property type="entry name" value="Multihaem_cyt_sf"/>
</dbReference>
<evidence type="ECO:0000256" key="4">
    <source>
        <dbReference type="PROSITE-ProRule" id="PRU00433"/>
    </source>
</evidence>
<evidence type="ECO:0000256" key="5">
    <source>
        <dbReference type="SAM" id="Phobius"/>
    </source>
</evidence>
<keyword evidence="5" id="KW-1133">Transmembrane helix</keyword>
<keyword evidence="4" id="KW-0349">Heme</keyword>
<feature type="transmembrane region" description="Helical" evidence="5">
    <location>
        <begin position="6"/>
        <end position="24"/>
    </location>
</feature>
<keyword evidence="1 4" id="KW-0479">Metal-binding</keyword>
<organism evidence="7 8">
    <name type="scientific">Hufsiella arboris</name>
    <dbReference type="NCBI Taxonomy" id="2695275"/>
    <lineage>
        <taxon>Bacteria</taxon>
        <taxon>Pseudomonadati</taxon>
        <taxon>Bacteroidota</taxon>
        <taxon>Sphingobacteriia</taxon>
        <taxon>Sphingobacteriales</taxon>
        <taxon>Sphingobacteriaceae</taxon>
        <taxon>Hufsiella</taxon>
    </lineage>
</organism>
<keyword evidence="3 4" id="KW-0408">Iron</keyword>
<comment type="caution">
    <text evidence="7">The sequence shown here is derived from an EMBL/GenBank/DDBJ whole genome shotgun (WGS) entry which is preliminary data.</text>
</comment>
<feature type="domain" description="Cytochrome c" evidence="6">
    <location>
        <begin position="192"/>
        <end position="330"/>
    </location>
</feature>
<dbReference type="PANTHER" id="PTHR35038">
    <property type="entry name" value="DISSIMILATORY SULFITE REDUCTASE SIRA"/>
    <property type="match status" value="1"/>
</dbReference>
<dbReference type="GO" id="GO:0020037">
    <property type="term" value="F:heme binding"/>
    <property type="evidence" value="ECO:0007669"/>
    <property type="project" value="InterPro"/>
</dbReference>
<evidence type="ECO:0000259" key="6">
    <source>
        <dbReference type="PROSITE" id="PS51007"/>
    </source>
</evidence>
<proteinExistence type="predicted"/>
<dbReference type="GO" id="GO:0009055">
    <property type="term" value="F:electron transfer activity"/>
    <property type="evidence" value="ECO:0007669"/>
    <property type="project" value="InterPro"/>
</dbReference>
<dbReference type="AlphaFoldDB" id="A0A7K1Y6F2"/>
<evidence type="ECO:0000313" key="7">
    <source>
        <dbReference type="EMBL" id="MXV50156.1"/>
    </source>
</evidence>
<keyword evidence="5" id="KW-0472">Membrane</keyword>
<dbReference type="InterPro" id="IPR009056">
    <property type="entry name" value="Cyt_c-like_dom"/>
</dbReference>
<dbReference type="SUPFAM" id="SSF48695">
    <property type="entry name" value="Multiheme cytochromes"/>
    <property type="match status" value="1"/>
</dbReference>
<protein>
    <recommendedName>
        <fullName evidence="6">Cytochrome c domain-containing protein</fullName>
    </recommendedName>
</protein>
<keyword evidence="2" id="KW-0732">Signal</keyword>
<evidence type="ECO:0000256" key="1">
    <source>
        <dbReference type="ARBA" id="ARBA00022723"/>
    </source>
</evidence>
<dbReference type="RefSeq" id="WP_160843337.1">
    <property type="nucleotide sequence ID" value="NZ_WVHT01000002.1"/>
</dbReference>
<dbReference type="InterPro" id="IPR023155">
    <property type="entry name" value="Cyt_c-552/4"/>
</dbReference>
<keyword evidence="8" id="KW-1185">Reference proteome</keyword>
<dbReference type="Pfam" id="PF13435">
    <property type="entry name" value="Cytochrome_C554"/>
    <property type="match status" value="1"/>
</dbReference>